<protein>
    <submittedName>
        <fullName evidence="1">Uncharacterized protein</fullName>
    </submittedName>
</protein>
<comment type="caution">
    <text evidence="1">The sequence shown here is derived from an EMBL/GenBank/DDBJ whole genome shotgun (WGS) entry which is preliminary data.</text>
</comment>
<keyword evidence="2" id="KW-1185">Reference proteome</keyword>
<accession>U6R852</accession>
<proteinExistence type="predicted"/>
<dbReference type="PATRIC" id="fig|1121098.3.peg.3310"/>
<sequence>MLDSAIKEQLKGLFAQLDAHYTFDIFVHPRHESRAELVDLLEEVASCSEKLSCRLQESEGLKFILSLNPQLHSRSATYKRNGLLIRKTAIKSSRPFQCAYYPLTP</sequence>
<evidence type="ECO:0000313" key="2">
    <source>
        <dbReference type="Proteomes" id="UP000017831"/>
    </source>
</evidence>
<dbReference type="AlphaFoldDB" id="U6R852"/>
<dbReference type="SUPFAM" id="SSF52833">
    <property type="entry name" value="Thioredoxin-like"/>
    <property type="match status" value="1"/>
</dbReference>
<evidence type="ECO:0000313" key="1">
    <source>
        <dbReference type="EMBL" id="EOA52614.1"/>
    </source>
</evidence>
<dbReference type="eggNOG" id="COG3634">
    <property type="taxonomic scope" value="Bacteria"/>
</dbReference>
<reference evidence="1 2" key="1">
    <citation type="submission" date="2013-04" db="EMBL/GenBank/DDBJ databases">
        <title>The Genome Sequence of Bacteroides massiliensis DSM 17679.</title>
        <authorList>
            <consortium name="The Broad Institute Genomics Platform"/>
            <person name="Earl A."/>
            <person name="Ward D."/>
            <person name="Feldgarden M."/>
            <person name="Gevers D."/>
            <person name="Martens E."/>
            <person name="Fenner L."/>
            <person name="Roux V."/>
            <person name="Mallet M.N."/>
            <person name="Raoult D."/>
            <person name="Walker B."/>
            <person name="Young S."/>
            <person name="Zeng Q."/>
            <person name="Gargeya S."/>
            <person name="Fitzgerald M."/>
            <person name="Haas B."/>
            <person name="Abouelleil A."/>
            <person name="Allen A.W."/>
            <person name="Alvarado L."/>
            <person name="Arachchi H.M."/>
            <person name="Berlin A.M."/>
            <person name="Chapman S.B."/>
            <person name="Gainer-Dewar J."/>
            <person name="Goldberg J."/>
            <person name="Griggs A."/>
            <person name="Gujja S."/>
            <person name="Hansen M."/>
            <person name="Howarth C."/>
            <person name="Imamovic A."/>
            <person name="Ireland A."/>
            <person name="Larimer J."/>
            <person name="McCowan C."/>
            <person name="Murphy C."/>
            <person name="Pearson M."/>
            <person name="Poon T.W."/>
            <person name="Priest M."/>
            <person name="Roberts A."/>
            <person name="Saif S."/>
            <person name="Shea T."/>
            <person name="Sisk P."/>
            <person name="Sykes S."/>
            <person name="Wortman J."/>
            <person name="Nusbaum C."/>
            <person name="Birren B."/>
        </authorList>
    </citation>
    <scope>NUCLEOTIDE SEQUENCE [LARGE SCALE GENOMIC DNA]</scope>
    <source>
        <strain evidence="2">B84634 / Timone 84634 / DSM 17679 / JCM 13223</strain>
    </source>
</reference>
<dbReference type="Proteomes" id="UP000017831">
    <property type="component" value="Unassembled WGS sequence"/>
</dbReference>
<name>U6R852_9BACT</name>
<dbReference type="InterPro" id="IPR036249">
    <property type="entry name" value="Thioredoxin-like_sf"/>
</dbReference>
<organism evidence="1 2">
    <name type="scientific">Phocaeicola massiliensis B84634 = Timone 84634 = DSM 17679 = JCM 13223</name>
    <dbReference type="NCBI Taxonomy" id="1121098"/>
    <lineage>
        <taxon>Bacteria</taxon>
        <taxon>Pseudomonadati</taxon>
        <taxon>Bacteroidota</taxon>
        <taxon>Bacteroidia</taxon>
        <taxon>Bacteroidales</taxon>
        <taxon>Bacteroidaceae</taxon>
        <taxon>Phocaeicola</taxon>
    </lineage>
</organism>
<dbReference type="STRING" id="1121098.HMPREF1534_03263"/>
<gene>
    <name evidence="1" type="ORF">HMPREF1534_03263</name>
</gene>
<dbReference type="EMBL" id="AQHY01000039">
    <property type="protein sequence ID" value="EOA52614.1"/>
    <property type="molecule type" value="Genomic_DNA"/>
</dbReference>
<dbReference type="Gene3D" id="3.40.30.10">
    <property type="entry name" value="Glutaredoxin"/>
    <property type="match status" value="1"/>
</dbReference>
<dbReference type="HOGENOM" id="CLU_2231132_0_0_10"/>